<dbReference type="GeneID" id="19943871"/>
<dbReference type="eggNOG" id="ENOG502SSRB">
    <property type="taxonomic scope" value="Eukaryota"/>
</dbReference>
<dbReference type="RefSeq" id="XP_008606988.1">
    <property type="nucleotide sequence ID" value="XM_008608766.1"/>
</dbReference>
<dbReference type="InParanoid" id="T0QYE9"/>
<proteinExistence type="predicted"/>
<evidence type="ECO:0000256" key="1">
    <source>
        <dbReference type="SAM" id="MobiDB-lite"/>
    </source>
</evidence>
<name>T0QYE9_SAPDV</name>
<evidence type="ECO:0000313" key="3">
    <source>
        <dbReference type="EMBL" id="EQC39716.1"/>
    </source>
</evidence>
<feature type="compositionally biased region" description="Basic residues" evidence="1">
    <location>
        <begin position="30"/>
        <end position="42"/>
    </location>
</feature>
<keyword evidence="2" id="KW-1133">Transmembrane helix</keyword>
<reference evidence="3 4" key="1">
    <citation type="submission" date="2012-04" db="EMBL/GenBank/DDBJ databases">
        <title>The Genome Sequence of Saprolegnia declina VS20.</title>
        <authorList>
            <consortium name="The Broad Institute Genome Sequencing Platform"/>
            <person name="Russ C."/>
            <person name="Nusbaum C."/>
            <person name="Tyler B."/>
            <person name="van West P."/>
            <person name="Dieguez-Uribeondo J."/>
            <person name="de Bruijn I."/>
            <person name="Tripathy S."/>
            <person name="Jiang R."/>
            <person name="Young S.K."/>
            <person name="Zeng Q."/>
            <person name="Gargeya S."/>
            <person name="Fitzgerald M."/>
            <person name="Haas B."/>
            <person name="Abouelleil A."/>
            <person name="Alvarado L."/>
            <person name="Arachchi H.M."/>
            <person name="Berlin A."/>
            <person name="Chapman S.B."/>
            <person name="Goldberg J."/>
            <person name="Griggs A."/>
            <person name="Gujja S."/>
            <person name="Hansen M."/>
            <person name="Howarth C."/>
            <person name="Imamovic A."/>
            <person name="Larimer J."/>
            <person name="McCowen C."/>
            <person name="Montmayeur A."/>
            <person name="Murphy C."/>
            <person name="Neiman D."/>
            <person name="Pearson M."/>
            <person name="Priest M."/>
            <person name="Roberts A."/>
            <person name="Saif S."/>
            <person name="Shea T."/>
            <person name="Sisk P."/>
            <person name="Sykes S."/>
            <person name="Wortman J."/>
            <person name="Nusbaum C."/>
            <person name="Birren B."/>
        </authorList>
    </citation>
    <scope>NUCLEOTIDE SEQUENCE [LARGE SCALE GENOMIC DNA]</scope>
    <source>
        <strain evidence="3 4">VS20</strain>
    </source>
</reference>
<feature type="region of interest" description="Disordered" evidence="1">
    <location>
        <begin position="1"/>
        <end position="59"/>
    </location>
</feature>
<evidence type="ECO:0000256" key="2">
    <source>
        <dbReference type="SAM" id="Phobius"/>
    </source>
</evidence>
<feature type="transmembrane region" description="Helical" evidence="2">
    <location>
        <begin position="79"/>
        <end position="98"/>
    </location>
</feature>
<dbReference type="AlphaFoldDB" id="T0QYE9"/>
<dbReference type="EMBL" id="JH767138">
    <property type="protein sequence ID" value="EQC39716.1"/>
    <property type="molecule type" value="Genomic_DNA"/>
</dbReference>
<gene>
    <name evidence="3" type="ORF">SDRG_03144</name>
</gene>
<dbReference type="VEuPathDB" id="FungiDB:SDRG_03144"/>
<sequence length="220" mass="23760">MADHVAPAPPSPQPSPVRSSHSPNRSPTHSPKRSPTHSPKRSPTKETQAPPGGPPKGFWDEWQHRIGTASLALSLLMQLSYVAFPAYNFALAIWATVHPFSHHKHNSRGTVLYVSVLCLSCATDIVWSVLWISGQAFQNLICQPNSIGILHCDGLGSFPGCGTNRFAAVMFFANIVLKAITAVCVWKVVTVETPTLEALEQPRHALPAGAHVVDAPSEPK</sequence>
<keyword evidence="2" id="KW-0472">Membrane</keyword>
<accession>T0QYE9</accession>
<dbReference type="Proteomes" id="UP000030762">
    <property type="component" value="Unassembled WGS sequence"/>
</dbReference>
<dbReference type="OMA" id="WCLLACT"/>
<keyword evidence="2" id="KW-0812">Transmembrane</keyword>
<dbReference type="OrthoDB" id="76127at2759"/>
<organism evidence="3 4">
    <name type="scientific">Saprolegnia diclina (strain VS20)</name>
    <dbReference type="NCBI Taxonomy" id="1156394"/>
    <lineage>
        <taxon>Eukaryota</taxon>
        <taxon>Sar</taxon>
        <taxon>Stramenopiles</taxon>
        <taxon>Oomycota</taxon>
        <taxon>Saprolegniomycetes</taxon>
        <taxon>Saprolegniales</taxon>
        <taxon>Saprolegniaceae</taxon>
        <taxon>Saprolegnia</taxon>
    </lineage>
</organism>
<feature type="transmembrane region" description="Helical" evidence="2">
    <location>
        <begin position="110"/>
        <end position="132"/>
    </location>
</feature>
<keyword evidence="4" id="KW-1185">Reference proteome</keyword>
<protein>
    <submittedName>
        <fullName evidence="3">Uncharacterized protein</fullName>
    </submittedName>
</protein>
<evidence type="ECO:0000313" key="4">
    <source>
        <dbReference type="Proteomes" id="UP000030762"/>
    </source>
</evidence>